<dbReference type="InterPro" id="IPR008948">
    <property type="entry name" value="L-Aspartase-like"/>
</dbReference>
<comment type="caution">
    <text evidence="1">The sequence shown here is derived from an EMBL/GenBank/DDBJ whole genome shotgun (WGS) entry which is preliminary data.</text>
</comment>
<dbReference type="Gene3D" id="1.20.200.10">
    <property type="entry name" value="Fumarase/aspartase (Central domain)"/>
    <property type="match status" value="1"/>
</dbReference>
<dbReference type="Proteomes" id="UP000539372">
    <property type="component" value="Unassembled WGS sequence"/>
</dbReference>
<name>A0A7Y0DXP0_9PROT</name>
<dbReference type="Pfam" id="PF00221">
    <property type="entry name" value="Lyase_aromatic"/>
    <property type="match status" value="1"/>
</dbReference>
<keyword evidence="2" id="KW-1185">Reference proteome</keyword>
<dbReference type="SUPFAM" id="SSF48557">
    <property type="entry name" value="L-aspartase-like"/>
    <property type="match status" value="1"/>
</dbReference>
<dbReference type="InterPro" id="IPR024083">
    <property type="entry name" value="Fumarase/histidase_N"/>
</dbReference>
<dbReference type="InterPro" id="IPR001106">
    <property type="entry name" value="Aromatic_Lyase"/>
</dbReference>
<dbReference type="Gene3D" id="1.10.275.10">
    <property type="entry name" value="Fumarase/aspartase (N-terminal domain)"/>
    <property type="match status" value="1"/>
</dbReference>
<dbReference type="EMBL" id="JABBNT010000001">
    <property type="protein sequence ID" value="NMM43513.1"/>
    <property type="molecule type" value="Genomic_DNA"/>
</dbReference>
<reference evidence="1 2" key="1">
    <citation type="submission" date="2020-04" db="EMBL/GenBank/DDBJ databases">
        <title>Rhodospirillaceae bacterium KN72 isolated from deep sea.</title>
        <authorList>
            <person name="Zhang D.-C."/>
        </authorList>
    </citation>
    <scope>NUCLEOTIDE SEQUENCE [LARGE SCALE GENOMIC DNA]</scope>
    <source>
        <strain evidence="1 2">KN72</strain>
    </source>
</reference>
<dbReference type="RefSeq" id="WP_169623785.1">
    <property type="nucleotide sequence ID" value="NZ_JABBNT010000001.1"/>
</dbReference>
<dbReference type="GO" id="GO:0016841">
    <property type="term" value="F:ammonia-lyase activity"/>
    <property type="evidence" value="ECO:0007669"/>
    <property type="project" value="UniProtKB-ARBA"/>
</dbReference>
<keyword evidence="1" id="KW-0456">Lyase</keyword>
<protein>
    <submittedName>
        <fullName evidence="1">Aromatic amino acid lyase</fullName>
    </submittedName>
</protein>
<dbReference type="PANTHER" id="PTHR10362">
    <property type="entry name" value="HISTIDINE AMMONIA-LYASE"/>
    <property type="match status" value="1"/>
</dbReference>
<evidence type="ECO:0000313" key="2">
    <source>
        <dbReference type="Proteomes" id="UP000539372"/>
    </source>
</evidence>
<proteinExistence type="predicted"/>
<dbReference type="AlphaFoldDB" id="A0A7Y0DXP0"/>
<sequence length="527" mass="55618">MNNPTAASISPRYVSPAPAAIPRAGKPGAPVALSGNNFTLDQIATIAVDGTDATIDESAWPRISEGRAVVEAIVAEGRPAYGITTGVGSQKESSVQQTDLATFNRRLLAAHATRVPGPTLDPAVVRAAMAVQLNLFATGTSGVRRELVERLMKRLNENRVPTVDASGSVGASDLVPLAQLGLGLLEDAPDSVFEPGAKEALSLMNSNAISLGMGSLCLVSARRLLATLDLAAAVALEGLRGNLGSIAEPVNRVHGRRGQHASSSRLRSLLRDSALWYGGESRFLQDPLSFRCVSQIHGVGHEVLARAEQVWEVELNAPTDNPLIDRENGAVISHGNMDSTALTAAIDPLRQILAKICELSGERLHKQHWPAFSGLPTGLAREAGAIGGVQFLNLSHIAASLIASSKIWATPVLLNSVGQLADGVEDTAGLAMHAVADLARVIEAAYKIATIELTVGVWAIHRRDIDPGKLGHGVRPVFEALLPLLPIDREGEETFSLSPLIDFVVNGDLVETAYDAAGIDPRTWKAI</sequence>
<gene>
    <name evidence="1" type="ORF">HH303_03420</name>
</gene>
<accession>A0A7Y0DXP0</accession>
<evidence type="ECO:0000313" key="1">
    <source>
        <dbReference type="EMBL" id="NMM43513.1"/>
    </source>
</evidence>
<organism evidence="1 2">
    <name type="scientific">Pacificispira spongiicola</name>
    <dbReference type="NCBI Taxonomy" id="2729598"/>
    <lineage>
        <taxon>Bacteria</taxon>
        <taxon>Pseudomonadati</taxon>
        <taxon>Pseudomonadota</taxon>
        <taxon>Alphaproteobacteria</taxon>
        <taxon>Rhodospirillales</taxon>
        <taxon>Rhodospirillaceae</taxon>
        <taxon>Pacificispira</taxon>
    </lineage>
</organism>